<comment type="cofactor">
    <cofactor evidence="1">
        <name>Mg(2+)</name>
        <dbReference type="ChEBI" id="CHEBI:18420"/>
    </cofactor>
</comment>
<dbReference type="Pfam" id="PF05970">
    <property type="entry name" value="PIF1"/>
    <property type="match status" value="1"/>
</dbReference>
<comment type="catalytic activity">
    <reaction evidence="1">
        <text>ATP + H2O = ADP + phosphate + H(+)</text>
        <dbReference type="Rhea" id="RHEA:13065"/>
        <dbReference type="ChEBI" id="CHEBI:15377"/>
        <dbReference type="ChEBI" id="CHEBI:15378"/>
        <dbReference type="ChEBI" id="CHEBI:30616"/>
        <dbReference type="ChEBI" id="CHEBI:43474"/>
        <dbReference type="ChEBI" id="CHEBI:456216"/>
        <dbReference type="EC" id="5.6.2.3"/>
    </reaction>
</comment>
<keyword evidence="1" id="KW-0233">DNA recombination</keyword>
<dbReference type="InterPro" id="IPR027417">
    <property type="entry name" value="P-loop_NTPase"/>
</dbReference>
<protein>
    <recommendedName>
        <fullName evidence="1">ATP-dependent DNA helicase</fullName>
        <ecNumber evidence="1">5.6.2.3</ecNumber>
    </recommendedName>
</protein>
<dbReference type="GO" id="GO:0005524">
    <property type="term" value="F:ATP binding"/>
    <property type="evidence" value="ECO:0007669"/>
    <property type="project" value="UniProtKB-KW"/>
</dbReference>
<dbReference type="OrthoDB" id="432234at2759"/>
<dbReference type="Proteomes" id="UP000799118">
    <property type="component" value="Unassembled WGS sequence"/>
</dbReference>
<comment type="similarity">
    <text evidence="1">Belongs to the helicase family.</text>
</comment>
<keyword evidence="1" id="KW-0547">Nucleotide-binding</keyword>
<evidence type="ECO:0000313" key="4">
    <source>
        <dbReference type="Proteomes" id="UP000799118"/>
    </source>
</evidence>
<organism evidence="3 4">
    <name type="scientific">Gymnopus androsaceus JB14</name>
    <dbReference type="NCBI Taxonomy" id="1447944"/>
    <lineage>
        <taxon>Eukaryota</taxon>
        <taxon>Fungi</taxon>
        <taxon>Dikarya</taxon>
        <taxon>Basidiomycota</taxon>
        <taxon>Agaricomycotina</taxon>
        <taxon>Agaricomycetes</taxon>
        <taxon>Agaricomycetidae</taxon>
        <taxon>Agaricales</taxon>
        <taxon>Marasmiineae</taxon>
        <taxon>Omphalotaceae</taxon>
        <taxon>Gymnopus</taxon>
    </lineage>
</organism>
<name>A0A6A4GFG8_9AGAR</name>
<feature type="domain" description="DNA helicase Pif1-like DEAD-box helicase" evidence="2">
    <location>
        <begin position="4"/>
        <end position="117"/>
    </location>
</feature>
<keyword evidence="1" id="KW-0234">DNA repair</keyword>
<dbReference type="EC" id="5.6.2.3" evidence="1"/>
<dbReference type="Gene3D" id="3.40.50.300">
    <property type="entry name" value="P-loop containing nucleotide triphosphate hydrolases"/>
    <property type="match status" value="1"/>
</dbReference>
<dbReference type="GO" id="GO:0006310">
    <property type="term" value="P:DNA recombination"/>
    <property type="evidence" value="ECO:0007669"/>
    <property type="project" value="UniProtKB-KW"/>
</dbReference>
<keyword evidence="1" id="KW-0347">Helicase</keyword>
<feature type="non-terminal residue" evidence="3">
    <location>
        <position position="128"/>
    </location>
</feature>
<feature type="non-terminal residue" evidence="3">
    <location>
        <position position="1"/>
    </location>
</feature>
<dbReference type="GO" id="GO:0043139">
    <property type="term" value="F:5'-3' DNA helicase activity"/>
    <property type="evidence" value="ECO:0007669"/>
    <property type="project" value="UniProtKB-EC"/>
</dbReference>
<keyword evidence="1" id="KW-0378">Hydrolase</keyword>
<dbReference type="AlphaFoldDB" id="A0A6A4GFG8"/>
<evidence type="ECO:0000259" key="2">
    <source>
        <dbReference type="Pfam" id="PF05970"/>
    </source>
</evidence>
<gene>
    <name evidence="3" type="ORF">BT96DRAFT_744910</name>
</gene>
<dbReference type="PANTHER" id="PTHR47642">
    <property type="entry name" value="ATP-DEPENDENT DNA HELICASE"/>
    <property type="match status" value="1"/>
</dbReference>
<sequence>EFNLNEEQEHAFRIVAQHSIGHCNEPLPMYIEGMGGTGKSQVVKCLLINFGARDNAYAIVTCAPTGNAAALLGGSTYHFLLGMNNKVEEVAACTMAQVCSRLDGVQYIILDEVSMLSCIDMYKISERL</sequence>
<dbReference type="GO" id="GO:0006281">
    <property type="term" value="P:DNA repair"/>
    <property type="evidence" value="ECO:0007669"/>
    <property type="project" value="UniProtKB-KW"/>
</dbReference>
<reference evidence="3" key="1">
    <citation type="journal article" date="2019" name="Environ. Microbiol.">
        <title>Fungal ecological strategies reflected in gene transcription - a case study of two litter decomposers.</title>
        <authorList>
            <person name="Barbi F."/>
            <person name="Kohler A."/>
            <person name="Barry K."/>
            <person name="Baskaran P."/>
            <person name="Daum C."/>
            <person name="Fauchery L."/>
            <person name="Ihrmark K."/>
            <person name="Kuo A."/>
            <person name="LaButti K."/>
            <person name="Lipzen A."/>
            <person name="Morin E."/>
            <person name="Grigoriev I.V."/>
            <person name="Henrissat B."/>
            <person name="Lindahl B."/>
            <person name="Martin F."/>
        </authorList>
    </citation>
    <scope>NUCLEOTIDE SEQUENCE</scope>
    <source>
        <strain evidence="3">JB14</strain>
    </source>
</reference>
<dbReference type="GO" id="GO:0016787">
    <property type="term" value="F:hydrolase activity"/>
    <property type="evidence" value="ECO:0007669"/>
    <property type="project" value="UniProtKB-KW"/>
</dbReference>
<evidence type="ECO:0000256" key="1">
    <source>
        <dbReference type="RuleBase" id="RU363044"/>
    </source>
</evidence>
<proteinExistence type="inferred from homology"/>
<keyword evidence="1" id="KW-0067">ATP-binding</keyword>
<dbReference type="InterPro" id="IPR010285">
    <property type="entry name" value="DNA_helicase_pif1-like_DEAD"/>
</dbReference>
<accession>A0A6A4GFG8</accession>
<dbReference type="SUPFAM" id="SSF52540">
    <property type="entry name" value="P-loop containing nucleoside triphosphate hydrolases"/>
    <property type="match status" value="1"/>
</dbReference>
<dbReference type="InterPro" id="IPR051055">
    <property type="entry name" value="PIF1_helicase"/>
</dbReference>
<keyword evidence="4" id="KW-1185">Reference proteome</keyword>
<dbReference type="EMBL" id="ML770177">
    <property type="protein sequence ID" value="KAE9384286.1"/>
    <property type="molecule type" value="Genomic_DNA"/>
</dbReference>
<keyword evidence="1" id="KW-0227">DNA damage</keyword>
<dbReference type="GO" id="GO:0000723">
    <property type="term" value="P:telomere maintenance"/>
    <property type="evidence" value="ECO:0007669"/>
    <property type="project" value="InterPro"/>
</dbReference>
<dbReference type="PANTHER" id="PTHR47642:SF5">
    <property type="entry name" value="ATP-DEPENDENT DNA HELICASE"/>
    <property type="match status" value="1"/>
</dbReference>
<evidence type="ECO:0000313" key="3">
    <source>
        <dbReference type="EMBL" id="KAE9384286.1"/>
    </source>
</evidence>